<gene>
    <name evidence="8" type="primary">csm5</name>
    <name evidence="8" type="ORF">PMEL_200048</name>
</gene>
<dbReference type="InterPro" id="IPR010173">
    <property type="entry name" value="CRISPR-assoc_Csm5"/>
</dbReference>
<evidence type="ECO:0000256" key="3">
    <source>
        <dbReference type="ARBA" id="ARBA00016113"/>
    </source>
</evidence>
<dbReference type="RefSeq" id="WP_120174708.1">
    <property type="nucleotide sequence ID" value="NZ_AP018050.1"/>
</dbReference>
<reference evidence="8 9" key="1">
    <citation type="submission" date="2017-05" db="EMBL/GenBank/DDBJ databases">
        <title>whole genome sequence of Prevotella melaninogenica GAI 07411.</title>
        <authorList>
            <person name="Kondo Y."/>
            <person name="Hoshino T."/>
        </authorList>
    </citation>
    <scope>NUCLEOTIDE SEQUENCE [LARGE SCALE GENOMIC DNA]</scope>
    <source>
        <strain evidence="8 9">GAI 07411</strain>
    </source>
</reference>
<evidence type="ECO:0000259" key="7">
    <source>
        <dbReference type="Pfam" id="PF03787"/>
    </source>
</evidence>
<keyword evidence="5" id="KW-0051">Antiviral defense</keyword>
<dbReference type="Pfam" id="PF03787">
    <property type="entry name" value="RAMPs"/>
    <property type="match status" value="1"/>
</dbReference>
<sequence>MSKVKIDIVSRVHIGSGEILQYGSDFIDFQEGGDNYVGIISPRKIMSLIKNDTKALDAWIATIERKKSIIDFMKTYAPKAITDDYCFRIDHTYETLKENDTLQTFIHNGLGDPYIPGSSIKGAIRTAVLSNIINKKNEVENLVNPTRINAKAIEQHLLGENPNKDIYRFLKIGDAVFGNNYENIVRLFSINERETNSYWDTSKSQLVETLMPKDSSVCEIRLDLKAYEYAKKYVQELPECMSSLNKMFSTINQHTKSLLAHEIKYWQDHINNPNAENVDKYIKNLEIIMEQIQKCKDPSKTSCILRLGAGSGWRFITGAWAETFEKFNESIVPVARPQNQRYSNYSFPKSRRLDSSCKPLGFIRMTLLED</sequence>
<dbReference type="OrthoDB" id="24360at2"/>
<accession>A0A250KKH6</accession>
<dbReference type="InterPro" id="IPR005537">
    <property type="entry name" value="RAMP_III_fam"/>
</dbReference>
<dbReference type="PANTHER" id="PTHR38007:SF1">
    <property type="entry name" value="CRISPR SYSTEM CMS PROTEIN CSM5"/>
    <property type="match status" value="1"/>
</dbReference>
<dbReference type="AlphaFoldDB" id="A0A250KKH6"/>
<evidence type="ECO:0000256" key="5">
    <source>
        <dbReference type="ARBA" id="ARBA00023118"/>
    </source>
</evidence>
<comment type="similarity">
    <text evidence="2">Belongs to the CRISPR-associated Csm5 family.</text>
</comment>
<name>A0A250KKH6_9BACT</name>
<proteinExistence type="inferred from homology"/>
<organism evidence="8 9">
    <name type="scientific">Prevotella melaninogenica</name>
    <dbReference type="NCBI Taxonomy" id="28132"/>
    <lineage>
        <taxon>Bacteria</taxon>
        <taxon>Pseudomonadati</taxon>
        <taxon>Bacteroidota</taxon>
        <taxon>Bacteroidia</taxon>
        <taxon>Bacteroidales</taxon>
        <taxon>Prevotellaceae</taxon>
        <taxon>Prevotella</taxon>
    </lineage>
</organism>
<dbReference type="Proteomes" id="UP000267517">
    <property type="component" value="Chromosome II"/>
</dbReference>
<keyword evidence="4" id="KW-0694">RNA-binding</keyword>
<comment type="function">
    <text evidence="1">This subunit might be involved in maturation of a crRNA intermediate to its mature form.</text>
</comment>
<evidence type="ECO:0000256" key="2">
    <source>
        <dbReference type="ARBA" id="ARBA00006680"/>
    </source>
</evidence>
<feature type="domain" description="CRISPR type III-associated protein" evidence="7">
    <location>
        <begin position="5"/>
        <end position="209"/>
    </location>
</feature>
<dbReference type="GO" id="GO:0003723">
    <property type="term" value="F:RNA binding"/>
    <property type="evidence" value="ECO:0007669"/>
    <property type="project" value="UniProtKB-KW"/>
</dbReference>
<dbReference type="PANTHER" id="PTHR38007">
    <property type="entry name" value="CRISPR SYSTEM CMS PROTEIN CSM5"/>
    <property type="match status" value="1"/>
</dbReference>
<dbReference type="NCBIfam" id="TIGR01899">
    <property type="entry name" value="cas_TM1807_csm5"/>
    <property type="match status" value="1"/>
</dbReference>
<dbReference type="GO" id="GO:0051607">
    <property type="term" value="P:defense response to virus"/>
    <property type="evidence" value="ECO:0007669"/>
    <property type="project" value="UniProtKB-KW"/>
</dbReference>
<evidence type="ECO:0000313" key="8">
    <source>
        <dbReference type="EMBL" id="BBA29535.1"/>
    </source>
</evidence>
<evidence type="ECO:0000256" key="6">
    <source>
        <dbReference type="ARBA" id="ARBA00031720"/>
    </source>
</evidence>
<evidence type="ECO:0000313" key="9">
    <source>
        <dbReference type="Proteomes" id="UP000267517"/>
    </source>
</evidence>
<dbReference type="EMBL" id="AP018050">
    <property type="protein sequence ID" value="BBA29535.1"/>
    <property type="molecule type" value="Genomic_DNA"/>
</dbReference>
<evidence type="ECO:0000256" key="1">
    <source>
        <dbReference type="ARBA" id="ARBA00003088"/>
    </source>
</evidence>
<evidence type="ECO:0000256" key="4">
    <source>
        <dbReference type="ARBA" id="ARBA00022884"/>
    </source>
</evidence>
<protein>
    <recommendedName>
        <fullName evidence="3">CRISPR system Cms protein Csm5</fullName>
    </recommendedName>
    <alternativeName>
        <fullName evidence="6">CRISPR type III A-associated protein Csm5</fullName>
    </alternativeName>
</protein>